<comment type="caution">
    <text evidence="1">The sequence shown here is derived from an EMBL/GenBank/DDBJ whole genome shotgun (WGS) entry which is preliminary data.</text>
</comment>
<dbReference type="EMBL" id="LXQA010001661">
    <property type="protein sequence ID" value="MCH80935.1"/>
    <property type="molecule type" value="Genomic_DNA"/>
</dbReference>
<proteinExistence type="predicted"/>
<protein>
    <submittedName>
        <fullName evidence="1">F-box/LRR-repeat protein</fullName>
    </submittedName>
</protein>
<dbReference type="AlphaFoldDB" id="A0A392M0Z8"/>
<reference evidence="1 2" key="1">
    <citation type="journal article" date="2018" name="Front. Plant Sci.">
        <title>Red Clover (Trifolium pratense) and Zigzag Clover (T. medium) - A Picture of Genomic Similarities and Differences.</title>
        <authorList>
            <person name="Dluhosova J."/>
            <person name="Istvanek J."/>
            <person name="Nedelnik J."/>
            <person name="Repkova J."/>
        </authorList>
    </citation>
    <scope>NUCLEOTIDE SEQUENCE [LARGE SCALE GENOMIC DNA]</scope>
    <source>
        <strain evidence="2">cv. 10/8</strain>
        <tissue evidence="1">Leaf</tissue>
    </source>
</reference>
<accession>A0A392M0Z8</accession>
<organism evidence="1 2">
    <name type="scientific">Trifolium medium</name>
    <dbReference type="NCBI Taxonomy" id="97028"/>
    <lineage>
        <taxon>Eukaryota</taxon>
        <taxon>Viridiplantae</taxon>
        <taxon>Streptophyta</taxon>
        <taxon>Embryophyta</taxon>
        <taxon>Tracheophyta</taxon>
        <taxon>Spermatophyta</taxon>
        <taxon>Magnoliopsida</taxon>
        <taxon>eudicotyledons</taxon>
        <taxon>Gunneridae</taxon>
        <taxon>Pentapetalae</taxon>
        <taxon>rosids</taxon>
        <taxon>fabids</taxon>
        <taxon>Fabales</taxon>
        <taxon>Fabaceae</taxon>
        <taxon>Papilionoideae</taxon>
        <taxon>50 kb inversion clade</taxon>
        <taxon>NPAAA clade</taxon>
        <taxon>Hologalegina</taxon>
        <taxon>IRL clade</taxon>
        <taxon>Trifolieae</taxon>
        <taxon>Trifolium</taxon>
    </lineage>
</organism>
<sequence>MEVDLQSTVCYLDLGNLWKFLQNIKPQNVLVSLSLFIIQLSDDVNPVVFQVSSPPPRIKHLHLGSVPKNEILFSSVVNILLSSCCPATISLNVHPYFCSKAFIEFFYDKLMERKGDDCFCSSSDAKCWWHGLKDVKIRSSMKIEEEVDLKTMLESYPFGENINFMLEF</sequence>
<evidence type="ECO:0000313" key="2">
    <source>
        <dbReference type="Proteomes" id="UP000265520"/>
    </source>
</evidence>
<name>A0A392M0Z8_9FABA</name>
<evidence type="ECO:0000313" key="1">
    <source>
        <dbReference type="EMBL" id="MCH80935.1"/>
    </source>
</evidence>
<keyword evidence="2" id="KW-1185">Reference proteome</keyword>
<dbReference type="Proteomes" id="UP000265520">
    <property type="component" value="Unassembled WGS sequence"/>
</dbReference>
<gene>
    <name evidence="1" type="ORF">A2U01_0001711</name>
</gene>